<evidence type="ECO:0000256" key="3">
    <source>
        <dbReference type="ARBA" id="ARBA00022827"/>
    </source>
</evidence>
<evidence type="ECO:0000256" key="2">
    <source>
        <dbReference type="ARBA" id="ARBA00022630"/>
    </source>
</evidence>
<feature type="domain" description="FAD dependent oxidoreductase" evidence="6">
    <location>
        <begin position="7"/>
        <end position="396"/>
    </location>
</feature>
<dbReference type="GO" id="GO:0005737">
    <property type="term" value="C:cytoplasm"/>
    <property type="evidence" value="ECO:0007669"/>
    <property type="project" value="TreeGrafter"/>
</dbReference>
<protein>
    <submittedName>
        <fullName evidence="7">Predicted dehydrogenase</fullName>
    </submittedName>
</protein>
<sequence length="403" mass="44119">MTSNAYDVTIIGGGIVGVATAMALIQSHPGLKLVVLEAEDHLAAHQTGHNSGVIHSGLYYRPGSLKARNCVEGRQAMYRFCAEQDIRAENTGKVVVATRPEELPALEELERRGLANGLEGIRRLAPEQIREHEPHAAGIAGLFVPQTGIVDYRAVTDRFGQIVQAGGGEIRTGARVMAFHRLGNEFILVAPCGEVACRGLINCAGLQSDRVARLCGVEPGLQIMPFRGEYYEIKPDREYLVKNLIYPVPDTRYPFLGAHFTRMAGGGVEAGPNAVIAFKREGYAWTDLSLRDVAQYLTYSGFWRMGLRYWRMGFGEIYRSWSKRAFVAALQRLVPEIQVADVRRSGAGVRAQALGPDGALIDDFVIREADHMIHVLNAPSPAATASISIGRQIAEMAEKSMMD</sequence>
<keyword evidence="4" id="KW-0560">Oxidoreductase</keyword>
<evidence type="ECO:0000313" key="8">
    <source>
        <dbReference type="Proteomes" id="UP000055060"/>
    </source>
</evidence>
<evidence type="ECO:0000256" key="5">
    <source>
        <dbReference type="ARBA" id="ARBA00037941"/>
    </source>
</evidence>
<accession>A0A0K8MXN2</accession>
<dbReference type="PANTHER" id="PTHR43104:SF2">
    <property type="entry name" value="L-2-HYDROXYGLUTARATE DEHYDROGENASE, MITOCHONDRIAL"/>
    <property type="match status" value="1"/>
</dbReference>
<evidence type="ECO:0000313" key="7">
    <source>
        <dbReference type="EMBL" id="GAP15960.1"/>
    </source>
</evidence>
<dbReference type="EMBL" id="DF967973">
    <property type="protein sequence ID" value="GAP15960.1"/>
    <property type="molecule type" value="Genomic_DNA"/>
</dbReference>
<dbReference type="RefSeq" id="WP_075075358.1">
    <property type="nucleotide sequence ID" value="NZ_DF967973.1"/>
</dbReference>
<reference evidence="7" key="1">
    <citation type="submission" date="2015-07" db="EMBL/GenBank/DDBJ databases">
        <title>Draft Genome Sequences of Anaerolinea thermolimosa IMO-1, Bellilinea caldifistulae GOMI-1, Leptolinea tardivitalis YMTK-2, Levilinea saccharolytica KIBI-1,Longilinea arvoryzae KOME-1, Previously Described as Members of the Anaerolineaceae (Chloroflexi).</title>
        <authorList>
            <person name="Sekiguchi Y."/>
            <person name="Ohashi A."/>
            <person name="Matsuura N."/>
            <person name="Tourlousse M.D."/>
        </authorList>
    </citation>
    <scope>NUCLEOTIDE SEQUENCE [LARGE SCALE GENOMIC DNA]</scope>
    <source>
        <strain evidence="7">KOME-1</strain>
    </source>
</reference>
<comment type="similarity">
    <text evidence="5">Belongs to the L2HGDH family.</text>
</comment>
<dbReference type="AlphaFoldDB" id="A0A0K8MXN2"/>
<evidence type="ECO:0000256" key="4">
    <source>
        <dbReference type="ARBA" id="ARBA00023002"/>
    </source>
</evidence>
<evidence type="ECO:0000259" key="6">
    <source>
        <dbReference type="Pfam" id="PF01266"/>
    </source>
</evidence>
<comment type="cofactor">
    <cofactor evidence="1">
        <name>FAD</name>
        <dbReference type="ChEBI" id="CHEBI:57692"/>
    </cofactor>
</comment>
<dbReference type="SUPFAM" id="SSF51905">
    <property type="entry name" value="FAD/NAD(P)-binding domain"/>
    <property type="match status" value="1"/>
</dbReference>
<organism evidence="7">
    <name type="scientific">Longilinea arvoryzae</name>
    <dbReference type="NCBI Taxonomy" id="360412"/>
    <lineage>
        <taxon>Bacteria</taxon>
        <taxon>Bacillati</taxon>
        <taxon>Chloroflexota</taxon>
        <taxon>Anaerolineae</taxon>
        <taxon>Anaerolineales</taxon>
        <taxon>Anaerolineaceae</taxon>
        <taxon>Longilinea</taxon>
    </lineage>
</organism>
<dbReference type="PANTHER" id="PTHR43104">
    <property type="entry name" value="L-2-HYDROXYGLUTARATE DEHYDROGENASE, MITOCHONDRIAL"/>
    <property type="match status" value="1"/>
</dbReference>
<dbReference type="Proteomes" id="UP000055060">
    <property type="component" value="Unassembled WGS sequence"/>
</dbReference>
<dbReference type="OrthoDB" id="9801699at2"/>
<keyword evidence="3" id="KW-0274">FAD</keyword>
<dbReference type="NCBIfam" id="NF008726">
    <property type="entry name" value="PRK11728.1"/>
    <property type="match status" value="1"/>
</dbReference>
<proteinExistence type="inferred from homology"/>
<dbReference type="InterPro" id="IPR036188">
    <property type="entry name" value="FAD/NAD-bd_sf"/>
</dbReference>
<dbReference type="STRING" id="360412.LARV_03755"/>
<dbReference type="GO" id="GO:0047545">
    <property type="term" value="F:(S)-2-hydroxyglutarate dehydrogenase activity"/>
    <property type="evidence" value="ECO:0007669"/>
    <property type="project" value="TreeGrafter"/>
</dbReference>
<dbReference type="Gene3D" id="3.50.50.60">
    <property type="entry name" value="FAD/NAD(P)-binding domain"/>
    <property type="match status" value="1"/>
</dbReference>
<keyword evidence="8" id="KW-1185">Reference proteome</keyword>
<name>A0A0K8MXN2_9CHLR</name>
<evidence type="ECO:0000256" key="1">
    <source>
        <dbReference type="ARBA" id="ARBA00001974"/>
    </source>
</evidence>
<dbReference type="InterPro" id="IPR006076">
    <property type="entry name" value="FAD-dep_OxRdtase"/>
</dbReference>
<gene>
    <name evidence="7" type="ORF">LARV_03755</name>
</gene>
<dbReference type="Gene3D" id="3.30.9.10">
    <property type="entry name" value="D-Amino Acid Oxidase, subunit A, domain 2"/>
    <property type="match status" value="1"/>
</dbReference>
<dbReference type="Pfam" id="PF01266">
    <property type="entry name" value="DAO"/>
    <property type="match status" value="1"/>
</dbReference>
<keyword evidence="2" id="KW-0285">Flavoprotein</keyword>